<dbReference type="InterPro" id="IPR003953">
    <property type="entry name" value="FAD-dep_OxRdtase_2_FAD-bd"/>
</dbReference>
<evidence type="ECO:0000256" key="1">
    <source>
        <dbReference type="ARBA" id="ARBA00022630"/>
    </source>
</evidence>
<name>A0ABT9V126_9BACL</name>
<dbReference type="InterPro" id="IPR036188">
    <property type="entry name" value="FAD/NAD-bd_sf"/>
</dbReference>
<dbReference type="EMBL" id="JAUSTU010000003">
    <property type="protein sequence ID" value="MDQ0154660.1"/>
    <property type="molecule type" value="Genomic_DNA"/>
</dbReference>
<protein>
    <submittedName>
        <fullName evidence="4">Succinate dehydrogenase/fumarate reductase flavoprotein subunit</fullName>
    </submittedName>
</protein>
<keyword evidence="2" id="KW-0560">Oxidoreductase</keyword>
<keyword evidence="5" id="KW-1185">Reference proteome</keyword>
<feature type="domain" description="FAD-dependent oxidoreductase 2 FAD-binding" evidence="3">
    <location>
        <begin position="2"/>
        <end position="34"/>
    </location>
</feature>
<evidence type="ECO:0000256" key="2">
    <source>
        <dbReference type="ARBA" id="ARBA00023002"/>
    </source>
</evidence>
<evidence type="ECO:0000313" key="5">
    <source>
        <dbReference type="Proteomes" id="UP001231362"/>
    </source>
</evidence>
<evidence type="ECO:0000313" key="4">
    <source>
        <dbReference type="EMBL" id="MDQ0154660.1"/>
    </source>
</evidence>
<proteinExistence type="predicted"/>
<gene>
    <name evidence="4" type="ORF">J2S07_000964</name>
</gene>
<accession>A0ABT9V126</accession>
<dbReference type="Pfam" id="PF00890">
    <property type="entry name" value="FAD_binding_2"/>
    <property type="match status" value="1"/>
</dbReference>
<organism evidence="4 5">
    <name type="scientific">Anoxybacillus andreesenii</name>
    <dbReference type="NCBI Taxonomy" id="1325932"/>
    <lineage>
        <taxon>Bacteria</taxon>
        <taxon>Bacillati</taxon>
        <taxon>Bacillota</taxon>
        <taxon>Bacilli</taxon>
        <taxon>Bacillales</taxon>
        <taxon>Anoxybacillaceae</taxon>
        <taxon>Anoxybacillus</taxon>
    </lineage>
</organism>
<evidence type="ECO:0000259" key="3">
    <source>
        <dbReference type="Pfam" id="PF00890"/>
    </source>
</evidence>
<sequence>MLKEDGSYVKGLYASGNCTASVMGETYPGPGATLGPGMTFGYLAAMDCKQH</sequence>
<reference evidence="4 5" key="1">
    <citation type="submission" date="2023-07" db="EMBL/GenBank/DDBJ databases">
        <title>Genomic Encyclopedia of Type Strains, Phase IV (KMG-IV): sequencing the most valuable type-strain genomes for metagenomic binning, comparative biology and taxonomic classification.</title>
        <authorList>
            <person name="Goeker M."/>
        </authorList>
    </citation>
    <scope>NUCLEOTIDE SEQUENCE [LARGE SCALE GENOMIC DNA]</scope>
    <source>
        <strain evidence="4 5">DSM 23948</strain>
    </source>
</reference>
<keyword evidence="1" id="KW-0285">Flavoprotein</keyword>
<comment type="caution">
    <text evidence="4">The sequence shown here is derived from an EMBL/GenBank/DDBJ whole genome shotgun (WGS) entry which is preliminary data.</text>
</comment>
<dbReference type="Proteomes" id="UP001231362">
    <property type="component" value="Unassembled WGS sequence"/>
</dbReference>
<dbReference type="Gene3D" id="3.50.50.60">
    <property type="entry name" value="FAD/NAD(P)-binding domain"/>
    <property type="match status" value="1"/>
</dbReference>